<accession>A0ABS7WUC0</accession>
<comment type="caution">
    <text evidence="2">The sequence shown here is derived from an EMBL/GenBank/DDBJ whole genome shotgun (WGS) entry which is preliminary data.</text>
</comment>
<organism evidence="2 3">
    <name type="scientific">Campylobacter canadensis</name>
    <dbReference type="NCBI Taxonomy" id="449520"/>
    <lineage>
        <taxon>Bacteria</taxon>
        <taxon>Pseudomonadati</taxon>
        <taxon>Campylobacterota</taxon>
        <taxon>Epsilonproteobacteria</taxon>
        <taxon>Campylobacterales</taxon>
        <taxon>Campylobacteraceae</taxon>
        <taxon>Campylobacter</taxon>
    </lineage>
</organism>
<dbReference type="EMBL" id="JACGBB010000010">
    <property type="protein sequence ID" value="MBZ7987545.1"/>
    <property type="molecule type" value="Genomic_DNA"/>
</dbReference>
<protein>
    <submittedName>
        <fullName evidence="2">Insulinase family protein</fullName>
    </submittedName>
</protein>
<dbReference type="Gene3D" id="3.30.830.10">
    <property type="entry name" value="Metalloenzyme, LuxS/M16 peptidase-like"/>
    <property type="match status" value="1"/>
</dbReference>
<dbReference type="RefSeq" id="WP_172231246.1">
    <property type="nucleotide sequence ID" value="NZ_CP035946.1"/>
</dbReference>
<name>A0ABS7WUC0_9BACT</name>
<proteinExistence type="predicted"/>
<dbReference type="InterPro" id="IPR011249">
    <property type="entry name" value="Metalloenz_LuxS/M16"/>
</dbReference>
<evidence type="ECO:0000259" key="1">
    <source>
        <dbReference type="Pfam" id="PF05193"/>
    </source>
</evidence>
<sequence length="376" mass="43306">MSNFYYLENKQNDLCYISLNYALAGRIYANENAIYAQYLYNEGLSDSFLKKLQIRAIEMYADIGFFDFGINMLCLKKELDYALKALEESLNNLNYDNLDLVAFKIKSDFALENDNNNSLSAMNLMQNYFKNGFKNGYFADYQNYKLNDIKNYFDSLKTKPLRIVASANLNAVQEEKLKNLSKEISFDYEKLEINASFDYGLNKDISQSFITFVCPLIMHTLKDSACAKILSFILGGGFGSLLMEEIRVKKGLAYSVYAHTLSYKNNHTLKGAVQTKNESKEEVKKIILDILNNNELITKEHFLKAKEYIIGSEVLQYQTIAKRHTIAQSEIFSNKKLSYNKELLECIKNTDFDDFKENIKKQDLSKVCFFTVGKNG</sequence>
<keyword evidence="3" id="KW-1185">Reference proteome</keyword>
<dbReference type="Proteomes" id="UP000786183">
    <property type="component" value="Unassembled WGS sequence"/>
</dbReference>
<dbReference type="Pfam" id="PF05193">
    <property type="entry name" value="Peptidase_M16_C"/>
    <property type="match status" value="1"/>
</dbReference>
<reference evidence="2 3" key="1">
    <citation type="submission" date="2020-07" db="EMBL/GenBank/DDBJ databases">
        <title>Transfer of Campylobacter canadensis to the novel genus Avispirillum gen. nov., that also includes two novel species recovered from migratory waterfowl: Avispirillum anseris sp. nov. and Avispirillum brantae sp. nov.</title>
        <authorList>
            <person name="Miller W.G."/>
            <person name="Chapman M.H."/>
            <person name="Yee E."/>
            <person name="Inglis G.D."/>
        </authorList>
    </citation>
    <scope>NUCLEOTIDE SEQUENCE [LARGE SCALE GENOMIC DNA]</scope>
    <source>
        <strain evidence="2 3">L283</strain>
    </source>
</reference>
<gene>
    <name evidence="2" type="ORF">AVCANL283_05465</name>
</gene>
<dbReference type="InterPro" id="IPR007863">
    <property type="entry name" value="Peptidase_M16_C"/>
</dbReference>
<dbReference type="SUPFAM" id="SSF63411">
    <property type="entry name" value="LuxS/MPP-like metallohydrolase"/>
    <property type="match status" value="2"/>
</dbReference>
<evidence type="ECO:0000313" key="3">
    <source>
        <dbReference type="Proteomes" id="UP000786183"/>
    </source>
</evidence>
<evidence type="ECO:0000313" key="2">
    <source>
        <dbReference type="EMBL" id="MBZ7987545.1"/>
    </source>
</evidence>
<feature type="domain" description="Peptidase M16 C-terminal" evidence="1">
    <location>
        <begin position="149"/>
        <end position="307"/>
    </location>
</feature>